<evidence type="ECO:0000313" key="2">
    <source>
        <dbReference type="Proteomes" id="UP001281761"/>
    </source>
</evidence>
<accession>A0ABQ9YFJ7</accession>
<reference evidence="1 2" key="1">
    <citation type="journal article" date="2022" name="bioRxiv">
        <title>Genomics of Preaxostyla Flagellates Illuminates Evolutionary Transitions and the Path Towards Mitochondrial Loss.</title>
        <authorList>
            <person name="Novak L.V.F."/>
            <person name="Treitli S.C."/>
            <person name="Pyrih J."/>
            <person name="Halakuc P."/>
            <person name="Pipaliya S.V."/>
            <person name="Vacek V."/>
            <person name="Brzon O."/>
            <person name="Soukal P."/>
            <person name="Eme L."/>
            <person name="Dacks J.B."/>
            <person name="Karnkowska A."/>
            <person name="Elias M."/>
            <person name="Hampl V."/>
        </authorList>
    </citation>
    <scope>NUCLEOTIDE SEQUENCE [LARGE SCALE GENOMIC DNA]</scope>
    <source>
        <strain evidence="1">NAU3</strain>
        <tissue evidence="1">Gut</tissue>
    </source>
</reference>
<protein>
    <submittedName>
        <fullName evidence="1">Uncharacterized protein</fullName>
    </submittedName>
</protein>
<dbReference type="SUPFAM" id="SSF50978">
    <property type="entry name" value="WD40 repeat-like"/>
    <property type="match status" value="1"/>
</dbReference>
<dbReference type="EMBL" id="JARBJD010000010">
    <property type="protein sequence ID" value="KAK2962548.1"/>
    <property type="molecule type" value="Genomic_DNA"/>
</dbReference>
<keyword evidence="2" id="KW-1185">Reference proteome</keyword>
<evidence type="ECO:0000313" key="1">
    <source>
        <dbReference type="EMBL" id="KAK2962548.1"/>
    </source>
</evidence>
<sequence>MQISEHHSIVAGKGRSLLNINPRTETILTCSGKFFTEVDIHSNAVICRQILPFAPTDMFVAQSGTLLIFFDGTATFHCMQKHGPSLRLLSRLRLSSSFEKLRPFQMAVSPIEAKLAIVYPHSNKLLLLSLLHTISDKKKGTLLKPTIFTVKHDKDLICVAFHPSRPIFITSSSDTLSGDSKNRAVYRCIAVSRSDIKPRSSQTKSGFGAFEVGSAAVPDLLAVGDTSGKLWCWNISDPKAPVFAGARRIDPTHSLVHISFSPSSETCSMIIMADDGSCQSYAYSSPDTLRDADGALIPPPTKMDDYSGIMKSDILVPFSIPVSKSTAPPNTPKALHFPLFRTPPIQFHDSSDIILIPAKQKNTLYTYSHSFHTAVQPLVVITSYPVSFFFNPQPFPDRGLITPTEIAHPVVNIPELSSIAECSNEATLPSLDVLLRASAFPINPTIPFFSSFGQFSLYFYNSQRTVPSQVLPPLLTVDLPGSQAGTPKPGQKPASRQIRLHPIRVQGSLFHPYVLVLLEAVSSQQTIGWESVVYFAVVKPPSALTPDEEMEAFDPSVVQQNMPCVLIPPTPCRDATFVGPNNDTNVAAITVDGAMLSLYSFALPTPEQLAGVKKGLCPLVFKKEWSQPLPTISDRFFSTPMGGGSCLLYHETTNGNRLVLSAGAAQWCVKGHRTRLLRSSSRIAPMSRFTSFASTPAAHSQTTSLITVGFSNVTEYLPPRGSFVVRPVATGDSDIVEEKVGEIVLQSEEIPLSVEWVRLPADPTVTWDDHEEKTKGEPIITQIANKQDVQIRAIGAIMTTLRIIIVDSTLHVLKTITRTEHSCPPMYNKAIPYFTSIKWVSTALFYTTPNHLFFTTISPAIEPLLVAPFPYTNAGLSLFLFSLLSHLRYPSRPSDRGQQSSPSPTFCRAHPNIHNHPILNIHPVCFVTCLSPRHHTRPCPRPPSCGLCLLHVPPSHSPRNLLPITLRSSTRTACTIHPHSFQNEVTPSVHPHHTRVRFSLRLFPLHPIHLCHLRWQYRPSHRLC</sequence>
<dbReference type="Gene3D" id="2.130.10.10">
    <property type="entry name" value="YVTN repeat-like/Quinoprotein amine dehydrogenase"/>
    <property type="match status" value="1"/>
</dbReference>
<dbReference type="InterPro" id="IPR036322">
    <property type="entry name" value="WD40_repeat_dom_sf"/>
</dbReference>
<dbReference type="InterPro" id="IPR015943">
    <property type="entry name" value="WD40/YVTN_repeat-like_dom_sf"/>
</dbReference>
<name>A0ABQ9YFJ7_9EUKA</name>
<dbReference type="Proteomes" id="UP001281761">
    <property type="component" value="Unassembled WGS sequence"/>
</dbReference>
<gene>
    <name evidence="1" type="ORF">BLNAU_2380</name>
</gene>
<proteinExistence type="predicted"/>
<organism evidence="1 2">
    <name type="scientific">Blattamonas nauphoetae</name>
    <dbReference type="NCBI Taxonomy" id="2049346"/>
    <lineage>
        <taxon>Eukaryota</taxon>
        <taxon>Metamonada</taxon>
        <taxon>Preaxostyla</taxon>
        <taxon>Oxymonadida</taxon>
        <taxon>Blattamonas</taxon>
    </lineage>
</organism>
<comment type="caution">
    <text evidence="1">The sequence shown here is derived from an EMBL/GenBank/DDBJ whole genome shotgun (WGS) entry which is preliminary data.</text>
</comment>